<comment type="subcellular location">
    <subcellularLocation>
        <location evidence="1">Nucleus</location>
    </subcellularLocation>
</comment>
<dbReference type="InterPro" id="IPR000679">
    <property type="entry name" value="Znf_GATA"/>
</dbReference>
<dbReference type="Pfam" id="PF00320">
    <property type="entry name" value="GATA"/>
    <property type="match status" value="1"/>
</dbReference>
<feature type="compositionally biased region" description="Basic and acidic residues" evidence="11">
    <location>
        <begin position="251"/>
        <end position="261"/>
    </location>
</feature>
<evidence type="ECO:0000256" key="2">
    <source>
        <dbReference type="ARBA" id="ARBA00022723"/>
    </source>
</evidence>
<evidence type="ECO:0000256" key="1">
    <source>
        <dbReference type="ARBA" id="ARBA00004123"/>
    </source>
</evidence>
<feature type="region of interest" description="Disordered" evidence="11">
    <location>
        <begin position="224"/>
        <end position="261"/>
    </location>
</feature>
<gene>
    <name evidence="13" type="primary">GATA22</name>
    <name evidence="13" type="ORF">SDJN03_01720</name>
</gene>
<organism evidence="13 14">
    <name type="scientific">Cucurbita argyrosperma subsp. sororia</name>
    <dbReference type="NCBI Taxonomy" id="37648"/>
    <lineage>
        <taxon>Eukaryota</taxon>
        <taxon>Viridiplantae</taxon>
        <taxon>Streptophyta</taxon>
        <taxon>Embryophyta</taxon>
        <taxon>Tracheophyta</taxon>
        <taxon>Spermatophyta</taxon>
        <taxon>Magnoliopsida</taxon>
        <taxon>eudicotyledons</taxon>
        <taxon>Gunneridae</taxon>
        <taxon>Pentapetalae</taxon>
        <taxon>rosids</taxon>
        <taxon>fabids</taxon>
        <taxon>Cucurbitales</taxon>
        <taxon>Cucurbitaceae</taxon>
        <taxon>Cucurbiteae</taxon>
        <taxon>Cucurbita</taxon>
    </lineage>
</organism>
<reference evidence="13 14" key="1">
    <citation type="journal article" date="2021" name="Hortic Res">
        <title>The domestication of Cucurbita argyrosperma as revealed by the genome of its wild relative.</title>
        <authorList>
            <person name="Barrera-Redondo J."/>
            <person name="Sanchez-de la Vega G."/>
            <person name="Aguirre-Liguori J.A."/>
            <person name="Castellanos-Morales G."/>
            <person name="Gutierrez-Guerrero Y.T."/>
            <person name="Aguirre-Dugua X."/>
            <person name="Aguirre-Planter E."/>
            <person name="Tenaillon M.I."/>
            <person name="Lira-Saade R."/>
            <person name="Eguiarte L.E."/>
        </authorList>
    </citation>
    <scope>NUCLEOTIDE SEQUENCE [LARGE SCALE GENOMIC DNA]</scope>
    <source>
        <strain evidence="13">JBR-2021</strain>
    </source>
</reference>
<keyword evidence="8" id="KW-0539">Nucleus</keyword>
<dbReference type="EMBL" id="JAGKQH010000001">
    <property type="protein sequence ID" value="KAG6608378.1"/>
    <property type="molecule type" value="Genomic_DNA"/>
</dbReference>
<dbReference type="FunFam" id="3.30.50.10:FF:000055">
    <property type="entry name" value="GATA transcription factor 21"/>
    <property type="match status" value="1"/>
</dbReference>
<sequence length="304" mass="33053">MNSLYPLMAKHEEHEEHEEQEEQRPDLKLYIFPSTSQVAAASSHLAFATCFTSSATQHDHQRMDLHHHQNQGEKSIDGSRTDIDHQEQQLDEYQIKKGDNGSAAKYWMSSKMRLMQKMMKVGGGNSDQAAAAAAVAAAGRRSNNNEGRSCCSSNGVRVCSDCNTTTTPLWRSGPQGPKSLCNACGIRQRKARRAMAEAANGGGGGAVVVVAAAAAAASGKELHKEKKSRLSWHGDDGDDEEVKKKKGNNRHMGEKCLESQSEGRNDGVLRLSKNGSAFGRVFPRDEEEAAILLMELSCGLVHTC</sequence>
<name>A0AAV6PBR4_9ROSI</name>
<dbReference type="PROSITE" id="PS50114">
    <property type="entry name" value="GATA_ZN_FINGER_2"/>
    <property type="match status" value="1"/>
</dbReference>
<dbReference type="GO" id="GO:0008270">
    <property type="term" value="F:zinc ion binding"/>
    <property type="evidence" value="ECO:0007669"/>
    <property type="project" value="UniProtKB-KW"/>
</dbReference>
<dbReference type="GO" id="GO:0006355">
    <property type="term" value="P:regulation of DNA-templated transcription"/>
    <property type="evidence" value="ECO:0007669"/>
    <property type="project" value="InterPro"/>
</dbReference>
<dbReference type="InterPro" id="IPR052138">
    <property type="entry name" value="GATA_ZnFinger_Domain"/>
</dbReference>
<accession>A0AAV6PBR4</accession>
<proteinExistence type="inferred from homology"/>
<evidence type="ECO:0000256" key="10">
    <source>
        <dbReference type="PROSITE-ProRule" id="PRU00094"/>
    </source>
</evidence>
<dbReference type="PANTHER" id="PTHR47255">
    <property type="entry name" value="GATA TRANSCRIPTION FACTOR 22-RELATED"/>
    <property type="match status" value="1"/>
</dbReference>
<evidence type="ECO:0000256" key="7">
    <source>
        <dbReference type="ARBA" id="ARBA00023163"/>
    </source>
</evidence>
<keyword evidence="4" id="KW-0862">Zinc</keyword>
<evidence type="ECO:0000256" key="6">
    <source>
        <dbReference type="ARBA" id="ARBA00023125"/>
    </source>
</evidence>
<dbReference type="PANTHER" id="PTHR47255:SF13">
    <property type="entry name" value="GATA-TYPE DOMAIN-CONTAINING PROTEIN"/>
    <property type="match status" value="1"/>
</dbReference>
<feature type="domain" description="GATA-type" evidence="12">
    <location>
        <begin position="153"/>
        <end position="189"/>
    </location>
</feature>
<keyword evidence="7" id="KW-0804">Transcription</keyword>
<evidence type="ECO:0000256" key="8">
    <source>
        <dbReference type="ARBA" id="ARBA00023242"/>
    </source>
</evidence>
<evidence type="ECO:0000256" key="3">
    <source>
        <dbReference type="ARBA" id="ARBA00022771"/>
    </source>
</evidence>
<feature type="region of interest" description="Disordered" evidence="11">
    <location>
        <begin position="60"/>
        <end position="79"/>
    </location>
</feature>
<evidence type="ECO:0000256" key="4">
    <source>
        <dbReference type="ARBA" id="ARBA00022833"/>
    </source>
</evidence>
<dbReference type="CDD" id="cd00202">
    <property type="entry name" value="ZnF_GATA"/>
    <property type="match status" value="1"/>
</dbReference>
<comment type="similarity">
    <text evidence="9">Belongs to the type IV zinc-finger family. Class B subfamily.</text>
</comment>
<keyword evidence="5" id="KW-0805">Transcription regulation</keyword>
<dbReference type="PROSITE" id="PS00344">
    <property type="entry name" value="GATA_ZN_FINGER_1"/>
    <property type="match status" value="1"/>
</dbReference>
<keyword evidence="6" id="KW-0238">DNA-binding</keyword>
<evidence type="ECO:0000313" key="13">
    <source>
        <dbReference type="EMBL" id="KAG6608378.1"/>
    </source>
</evidence>
<evidence type="ECO:0000256" key="11">
    <source>
        <dbReference type="SAM" id="MobiDB-lite"/>
    </source>
</evidence>
<dbReference type="AlphaFoldDB" id="A0AAV6PBR4"/>
<evidence type="ECO:0000256" key="5">
    <source>
        <dbReference type="ARBA" id="ARBA00023015"/>
    </source>
</evidence>
<dbReference type="GO" id="GO:0005634">
    <property type="term" value="C:nucleus"/>
    <property type="evidence" value="ECO:0007669"/>
    <property type="project" value="UniProtKB-SubCell"/>
</dbReference>
<feature type="non-terminal residue" evidence="13">
    <location>
        <position position="1"/>
    </location>
</feature>
<keyword evidence="2" id="KW-0479">Metal-binding</keyword>
<dbReference type="Proteomes" id="UP000685013">
    <property type="component" value="Chromosome 1"/>
</dbReference>
<dbReference type="SMART" id="SM00401">
    <property type="entry name" value="ZnF_GATA"/>
    <property type="match status" value="1"/>
</dbReference>
<evidence type="ECO:0000313" key="14">
    <source>
        <dbReference type="Proteomes" id="UP000685013"/>
    </source>
</evidence>
<keyword evidence="14" id="KW-1185">Reference proteome</keyword>
<evidence type="ECO:0000256" key="9">
    <source>
        <dbReference type="ARBA" id="ARBA00024019"/>
    </source>
</evidence>
<evidence type="ECO:0000259" key="12">
    <source>
        <dbReference type="PROSITE" id="PS50114"/>
    </source>
</evidence>
<protein>
    <submittedName>
        <fullName evidence="13">GATA transcription factor 22</fullName>
    </submittedName>
</protein>
<keyword evidence="3 10" id="KW-0863">Zinc-finger</keyword>
<dbReference type="GO" id="GO:0000976">
    <property type="term" value="F:transcription cis-regulatory region binding"/>
    <property type="evidence" value="ECO:0007669"/>
    <property type="project" value="UniProtKB-ARBA"/>
</dbReference>
<comment type="caution">
    <text evidence="13">The sequence shown here is derived from an EMBL/GenBank/DDBJ whole genome shotgun (WGS) entry which is preliminary data.</text>
</comment>